<reference evidence="2 3" key="1">
    <citation type="journal article" date="2017" name="Int. J. Parasitol.">
        <title>The genome of the protozoan parasite Cystoisospora suis and a reverse vaccinology approach to identify vaccine candidates.</title>
        <authorList>
            <person name="Palmieri N."/>
            <person name="Shrestha A."/>
            <person name="Ruttkowski B."/>
            <person name="Beck T."/>
            <person name="Vogl C."/>
            <person name="Tomley F."/>
            <person name="Blake D.P."/>
            <person name="Joachim A."/>
        </authorList>
    </citation>
    <scope>NUCLEOTIDE SEQUENCE [LARGE SCALE GENOMIC DNA]</scope>
    <source>
        <strain evidence="2 3">Wien I</strain>
    </source>
</reference>
<sequence>MASYDPRTRSPRSRRERRGGQLSAVEAILASRQQTKRDGTVRPVLSRTARQQGALRLLPGLVPRVLLISDPPCLPCHVSAKRVSVPVPGGPAADHTGATGDFCPEAPTGRLLEIKLPHPSQPSVAVAFLSSDSNLFEVHHFSREMGTTSALLRNPEYILADGSVISAVPFDPLFVMLSLLHCHASESFVRLSDVLSQPRYSPEVRRNLAWLASLPQVSRRIPLIADWVSVHKGQGSIPSCVQLGDFCRLSLDKVIVFLQRKLNKIVETIASHRLPFRECVTNSGARQLSPRSGQASRLARGLGLLHEKRTEHPHASQNTLARCEVDMSAAGQLAEEILGGYVPRPLLARLKQGAAPPVKEQPPTKSDFGDISVSSGPGAALPSSAVRSGEARQNTPAGEAERAELSIHGATELPTHGTSSRSCGAYAVGDGVDKQCVEKDRTRPLPDMGETEVVGQANAESAALAAAELALPSDGNRALFPSIAPSSLQIASEKEEATGPCRKRLKIAKSMGRSHAHEQRDSDYENFDTNSPVGAATPPEARPTKALTECVGRGEASGAMQKTLPGGVRTCVPRASAPVLGAGGITVPLRLKNTDSATSSAKQRRPKLTQAAISSFFKKS</sequence>
<name>A0A2C6KPN1_9APIC</name>
<feature type="region of interest" description="Disordered" evidence="1">
    <location>
        <begin position="509"/>
        <end position="545"/>
    </location>
</feature>
<organism evidence="2 3">
    <name type="scientific">Cystoisospora suis</name>
    <dbReference type="NCBI Taxonomy" id="483139"/>
    <lineage>
        <taxon>Eukaryota</taxon>
        <taxon>Sar</taxon>
        <taxon>Alveolata</taxon>
        <taxon>Apicomplexa</taxon>
        <taxon>Conoidasida</taxon>
        <taxon>Coccidia</taxon>
        <taxon>Eucoccidiorida</taxon>
        <taxon>Eimeriorina</taxon>
        <taxon>Sarcocystidae</taxon>
        <taxon>Cystoisospora</taxon>
    </lineage>
</organism>
<dbReference type="GeneID" id="94431095"/>
<dbReference type="AlphaFoldDB" id="A0A2C6KPN1"/>
<accession>A0A2C6KPN1</accession>
<dbReference type="RefSeq" id="XP_067920141.1">
    <property type="nucleotide sequence ID" value="XM_068067884.1"/>
</dbReference>
<dbReference type="EMBL" id="MIGC01004146">
    <property type="protein sequence ID" value="PHJ18434.1"/>
    <property type="molecule type" value="Genomic_DNA"/>
</dbReference>
<feature type="region of interest" description="Disordered" evidence="1">
    <location>
        <begin position="353"/>
        <end position="402"/>
    </location>
</feature>
<dbReference type="GO" id="GO:0006401">
    <property type="term" value="P:RNA catabolic process"/>
    <property type="evidence" value="ECO:0007669"/>
    <property type="project" value="TreeGrafter"/>
</dbReference>
<comment type="caution">
    <text evidence="2">The sequence shown here is derived from an EMBL/GenBank/DDBJ whole genome shotgun (WGS) entry which is preliminary data.</text>
</comment>
<evidence type="ECO:0000313" key="3">
    <source>
        <dbReference type="Proteomes" id="UP000221165"/>
    </source>
</evidence>
<dbReference type="GO" id="GO:0032299">
    <property type="term" value="C:ribonuclease H2 complex"/>
    <property type="evidence" value="ECO:0007669"/>
    <property type="project" value="InterPro"/>
</dbReference>
<dbReference type="InterPro" id="IPR040456">
    <property type="entry name" value="RNase_H2_suB"/>
</dbReference>
<dbReference type="PANTHER" id="PTHR13383">
    <property type="entry name" value="RIBONUCLEASE H2 SUBUNIT B"/>
    <property type="match status" value="1"/>
</dbReference>
<dbReference type="Gene3D" id="1.10.20.120">
    <property type="match status" value="1"/>
</dbReference>
<feature type="region of interest" description="Disordered" evidence="1">
    <location>
        <begin position="1"/>
        <end position="21"/>
    </location>
</feature>
<protein>
    <submittedName>
        <fullName evidence="2">Ydr279p family (Rnase h2 complex component) protein</fullName>
    </submittedName>
</protein>
<dbReference type="GO" id="GO:0005654">
    <property type="term" value="C:nucleoplasm"/>
    <property type="evidence" value="ECO:0007669"/>
    <property type="project" value="TreeGrafter"/>
</dbReference>
<dbReference type="Proteomes" id="UP000221165">
    <property type="component" value="Unassembled WGS sequence"/>
</dbReference>
<keyword evidence="3" id="KW-1185">Reference proteome</keyword>
<dbReference type="PANTHER" id="PTHR13383:SF11">
    <property type="entry name" value="RIBONUCLEASE H2 SUBUNIT B"/>
    <property type="match status" value="1"/>
</dbReference>
<gene>
    <name evidence="2" type="ORF">CSUI_007740</name>
</gene>
<evidence type="ECO:0000256" key="1">
    <source>
        <dbReference type="SAM" id="MobiDB-lite"/>
    </source>
</evidence>
<dbReference type="OrthoDB" id="330428at2759"/>
<evidence type="ECO:0000313" key="2">
    <source>
        <dbReference type="EMBL" id="PHJ18434.1"/>
    </source>
</evidence>
<proteinExistence type="predicted"/>
<dbReference type="VEuPathDB" id="ToxoDB:CSUI_007740"/>
<feature type="compositionally biased region" description="Low complexity" evidence="1">
    <location>
        <begin position="372"/>
        <end position="386"/>
    </location>
</feature>